<feature type="repeat" description="ANK" evidence="1">
    <location>
        <begin position="14"/>
        <end position="43"/>
    </location>
</feature>
<name>A0A4Z1ISM4_9HELO</name>
<reference evidence="2 3" key="1">
    <citation type="submission" date="2017-12" db="EMBL/GenBank/DDBJ databases">
        <title>Comparative genomics of Botrytis spp.</title>
        <authorList>
            <person name="Valero-Jimenez C.A."/>
            <person name="Tapia P."/>
            <person name="Veloso J."/>
            <person name="Silva-Moreno E."/>
            <person name="Staats M."/>
            <person name="Valdes J.H."/>
            <person name="Van Kan J.A.L."/>
        </authorList>
    </citation>
    <scope>NUCLEOTIDE SEQUENCE [LARGE SCALE GENOMIC DNA]</scope>
    <source>
        <strain evidence="2 3">MUCL2120</strain>
    </source>
</reference>
<comment type="caution">
    <text evidence="2">The sequence shown here is derived from an EMBL/GenBank/DDBJ whole genome shotgun (WGS) entry which is preliminary data.</text>
</comment>
<dbReference type="SUPFAM" id="SSF48403">
    <property type="entry name" value="Ankyrin repeat"/>
    <property type="match status" value="1"/>
</dbReference>
<evidence type="ECO:0000313" key="3">
    <source>
        <dbReference type="Proteomes" id="UP000297452"/>
    </source>
</evidence>
<accession>A0A4Z1ISM4</accession>
<dbReference type="OrthoDB" id="3200163at2759"/>
<proteinExistence type="predicted"/>
<keyword evidence="3" id="KW-1185">Reference proteome</keyword>
<dbReference type="Proteomes" id="UP000297452">
    <property type="component" value="Unassembled WGS sequence"/>
</dbReference>
<gene>
    <name evidence="2" type="ORF">BOTNAR_0088g00210</name>
</gene>
<sequence>MTDSIAAVPALIGTSLRIAAYNGHHNLCKLLLSANADVSAGDYCTGDDTWKKRFETLHILVEGRAVEEFSGNNHFLEKPDMPEDMFSYILHHTFLNEPLFAEKCSIATSMLKCSKIQRRIRMLLGGSKFSVYARLHNNEEALKEFFQILCLNVLVFRNQKMKKRFSKGTIFPIYEHELEELLRELIGAQVPLHETGYDELTLLKRIVRACMFQRGTNHRGRQILDWIKILQASGIDLEQYGRKEHPIFKMKKRNNFESLVFMSRINRVEAANHEGPMKPVINFELGWSSLIGFDYGPCVEDWKFWFSEPTDRFAGDFWSLIEDPSLMNLVPGAWVDKLLYAYSKTYQNPLLDALFTGENHDTEPTVIFNSSSADENNVGKAAVRG</sequence>
<dbReference type="AlphaFoldDB" id="A0A4Z1ISM4"/>
<evidence type="ECO:0000313" key="2">
    <source>
        <dbReference type="EMBL" id="TGO64491.1"/>
    </source>
</evidence>
<protein>
    <submittedName>
        <fullName evidence="2">Uncharacterized protein</fullName>
    </submittedName>
</protein>
<dbReference type="PROSITE" id="PS50088">
    <property type="entry name" value="ANK_REPEAT"/>
    <property type="match status" value="1"/>
</dbReference>
<dbReference type="InterPro" id="IPR036770">
    <property type="entry name" value="Ankyrin_rpt-contain_sf"/>
</dbReference>
<evidence type="ECO:0000256" key="1">
    <source>
        <dbReference type="PROSITE-ProRule" id="PRU00023"/>
    </source>
</evidence>
<dbReference type="InterPro" id="IPR002110">
    <property type="entry name" value="Ankyrin_rpt"/>
</dbReference>
<organism evidence="2 3">
    <name type="scientific">Botryotinia narcissicola</name>
    <dbReference type="NCBI Taxonomy" id="278944"/>
    <lineage>
        <taxon>Eukaryota</taxon>
        <taxon>Fungi</taxon>
        <taxon>Dikarya</taxon>
        <taxon>Ascomycota</taxon>
        <taxon>Pezizomycotina</taxon>
        <taxon>Leotiomycetes</taxon>
        <taxon>Helotiales</taxon>
        <taxon>Sclerotiniaceae</taxon>
        <taxon>Botryotinia</taxon>
    </lineage>
</organism>
<dbReference type="EMBL" id="PQXJ01000088">
    <property type="protein sequence ID" value="TGO64491.1"/>
    <property type="molecule type" value="Genomic_DNA"/>
</dbReference>
<keyword evidence="1" id="KW-0040">ANK repeat</keyword>